<dbReference type="EMBL" id="UGQA01000001">
    <property type="protein sequence ID" value="STY94453.1"/>
    <property type="molecule type" value="Genomic_DNA"/>
</dbReference>
<dbReference type="Proteomes" id="UP000255193">
    <property type="component" value="Unassembled WGS sequence"/>
</dbReference>
<evidence type="ECO:0000256" key="1">
    <source>
        <dbReference type="ARBA" id="ARBA00004370"/>
    </source>
</evidence>
<dbReference type="Pfam" id="PF00350">
    <property type="entry name" value="Dynamin_N"/>
    <property type="match status" value="1"/>
</dbReference>
<accession>A0A378Q0T0</accession>
<dbReference type="PANTHER" id="PTHR10465:SF0">
    <property type="entry name" value="SARCALUMENIN"/>
    <property type="match status" value="1"/>
</dbReference>
<dbReference type="PANTHER" id="PTHR10465">
    <property type="entry name" value="TRANSMEMBRANE GTPASE FZO1"/>
    <property type="match status" value="1"/>
</dbReference>
<keyword evidence="4" id="KW-0342">GTP-binding</keyword>
<keyword evidence="2" id="KW-0547">Nucleotide-binding</keyword>
<name>A0A378Q0T0_9GAMM</name>
<reference evidence="7 8" key="1">
    <citation type="submission" date="2018-06" db="EMBL/GenBank/DDBJ databases">
        <authorList>
            <consortium name="Pathogen Informatics"/>
            <person name="Doyle S."/>
        </authorList>
    </citation>
    <scope>NUCLEOTIDE SEQUENCE [LARGE SCALE GENOMIC DNA]</scope>
    <source>
        <strain evidence="7 8">NCTC11091</strain>
    </source>
</reference>
<evidence type="ECO:0000313" key="7">
    <source>
        <dbReference type="EMBL" id="STY94453.1"/>
    </source>
</evidence>
<sequence>MSVQKTGLDVVGDLEKIKAYKESTLMVLEKQIEILNSMDEILKQERPTEKGQEGILTLDSSSESKRKLRNEIDKLNNFDVVLAVVGTMKAGKSTTINAIVGREILPNRNRPMTALPTLICHKPNQKVPSLSISNQELNLFLDRVRSKLNLVPKSENLFTIFSITKR</sequence>
<evidence type="ECO:0000256" key="4">
    <source>
        <dbReference type="ARBA" id="ARBA00023134"/>
    </source>
</evidence>
<keyword evidence="5" id="KW-0472">Membrane</keyword>
<dbReference type="RefSeq" id="WP_245945276.1">
    <property type="nucleotide sequence ID" value="NZ_UGQA01000001.1"/>
</dbReference>
<evidence type="ECO:0000259" key="6">
    <source>
        <dbReference type="Pfam" id="PF00350"/>
    </source>
</evidence>
<dbReference type="GO" id="GO:0003924">
    <property type="term" value="F:GTPase activity"/>
    <property type="evidence" value="ECO:0007669"/>
    <property type="project" value="InterPro"/>
</dbReference>
<feature type="domain" description="Dynamin N-terminal" evidence="6">
    <location>
        <begin position="82"/>
        <end position="128"/>
    </location>
</feature>
<organism evidence="7 8">
    <name type="scientific">Faucicola atlantae</name>
    <dbReference type="NCBI Taxonomy" id="34059"/>
    <lineage>
        <taxon>Bacteria</taxon>
        <taxon>Pseudomonadati</taxon>
        <taxon>Pseudomonadota</taxon>
        <taxon>Gammaproteobacteria</taxon>
        <taxon>Moraxellales</taxon>
        <taxon>Moraxellaceae</taxon>
        <taxon>Faucicola</taxon>
    </lineage>
</organism>
<dbReference type="InterPro" id="IPR027094">
    <property type="entry name" value="Mitofusin_fam"/>
</dbReference>
<evidence type="ECO:0000256" key="2">
    <source>
        <dbReference type="ARBA" id="ARBA00022741"/>
    </source>
</evidence>
<evidence type="ECO:0000256" key="3">
    <source>
        <dbReference type="ARBA" id="ARBA00022801"/>
    </source>
</evidence>
<evidence type="ECO:0000256" key="5">
    <source>
        <dbReference type="ARBA" id="ARBA00023136"/>
    </source>
</evidence>
<dbReference type="InterPro" id="IPR045063">
    <property type="entry name" value="Dynamin_N"/>
</dbReference>
<dbReference type="SUPFAM" id="SSF52540">
    <property type="entry name" value="P-loop containing nucleoside triphosphate hydrolases"/>
    <property type="match status" value="1"/>
</dbReference>
<dbReference type="Gene3D" id="3.40.50.300">
    <property type="entry name" value="P-loop containing nucleotide triphosphate hydrolases"/>
    <property type="match status" value="1"/>
</dbReference>
<keyword evidence="3" id="KW-0378">Hydrolase</keyword>
<protein>
    <submittedName>
        <fullName evidence="7">Predicted GTPase</fullName>
    </submittedName>
</protein>
<proteinExistence type="predicted"/>
<dbReference type="AlphaFoldDB" id="A0A378Q0T0"/>
<evidence type="ECO:0000313" key="8">
    <source>
        <dbReference type="Proteomes" id="UP000255193"/>
    </source>
</evidence>
<dbReference type="GO" id="GO:0005525">
    <property type="term" value="F:GTP binding"/>
    <property type="evidence" value="ECO:0007669"/>
    <property type="project" value="UniProtKB-KW"/>
</dbReference>
<dbReference type="InterPro" id="IPR027417">
    <property type="entry name" value="P-loop_NTPase"/>
</dbReference>
<dbReference type="GO" id="GO:0016020">
    <property type="term" value="C:membrane"/>
    <property type="evidence" value="ECO:0007669"/>
    <property type="project" value="UniProtKB-SubCell"/>
</dbReference>
<comment type="subcellular location">
    <subcellularLocation>
        <location evidence="1">Membrane</location>
    </subcellularLocation>
</comment>
<gene>
    <name evidence="7" type="ORF">NCTC11091_00217</name>
</gene>